<dbReference type="EMBL" id="JBHUFD010000005">
    <property type="protein sequence ID" value="MFD1873228.1"/>
    <property type="molecule type" value="Genomic_DNA"/>
</dbReference>
<comment type="caution">
    <text evidence="1">The sequence shown here is derived from an EMBL/GenBank/DDBJ whole genome shotgun (WGS) entry which is preliminary data.</text>
</comment>
<protein>
    <submittedName>
        <fullName evidence="1">Uncharacterized protein</fullName>
    </submittedName>
</protein>
<sequence>MSPVSLPRAAIAPLSPGVSFEVSRSHTSPHYHQLSLADAQGCLAHWIIPLSLKHLLKQPALLWQLPATSVGGPLTRLDTGALQLAPAHPGLQPSLPADLVEGVLRLCFEGHLLRGYFRLQCLPQGGGQLWQPIPIGSI</sequence>
<accession>A0ABW4QUG8</accession>
<keyword evidence="2" id="KW-1185">Reference proteome</keyword>
<dbReference type="Proteomes" id="UP001597197">
    <property type="component" value="Unassembled WGS sequence"/>
</dbReference>
<proteinExistence type="predicted"/>
<evidence type="ECO:0000313" key="1">
    <source>
        <dbReference type="EMBL" id="MFD1873228.1"/>
    </source>
</evidence>
<reference evidence="2" key="1">
    <citation type="journal article" date="2019" name="Int. J. Syst. Evol. Microbiol.">
        <title>The Global Catalogue of Microorganisms (GCM) 10K type strain sequencing project: providing services to taxonomists for standard genome sequencing and annotation.</title>
        <authorList>
            <consortium name="The Broad Institute Genomics Platform"/>
            <consortium name="The Broad Institute Genome Sequencing Center for Infectious Disease"/>
            <person name="Wu L."/>
            <person name="Ma J."/>
        </authorList>
    </citation>
    <scope>NUCLEOTIDE SEQUENCE [LARGE SCALE GENOMIC DNA]</scope>
    <source>
        <strain evidence="2">CGMCC 1.15795</strain>
    </source>
</reference>
<evidence type="ECO:0000313" key="2">
    <source>
        <dbReference type="Proteomes" id="UP001597197"/>
    </source>
</evidence>
<organism evidence="1 2">
    <name type="scientific">Hymenobacter bucti</name>
    <dbReference type="NCBI Taxonomy" id="1844114"/>
    <lineage>
        <taxon>Bacteria</taxon>
        <taxon>Pseudomonadati</taxon>
        <taxon>Bacteroidota</taxon>
        <taxon>Cytophagia</taxon>
        <taxon>Cytophagales</taxon>
        <taxon>Hymenobacteraceae</taxon>
        <taxon>Hymenobacter</taxon>
    </lineage>
</organism>
<name>A0ABW4QUG8_9BACT</name>
<gene>
    <name evidence="1" type="ORF">ACFSDX_12365</name>
</gene>
<dbReference type="RefSeq" id="WP_382313857.1">
    <property type="nucleotide sequence ID" value="NZ_JBHUFD010000005.1"/>
</dbReference>